<dbReference type="Proteomes" id="UP000243650">
    <property type="component" value="Unassembled WGS sequence"/>
</dbReference>
<evidence type="ECO:0000256" key="2">
    <source>
        <dbReference type="ARBA" id="ARBA00022908"/>
    </source>
</evidence>
<dbReference type="InterPro" id="IPR044068">
    <property type="entry name" value="CB"/>
</dbReference>
<dbReference type="Gene3D" id="1.10.150.130">
    <property type="match status" value="1"/>
</dbReference>
<evidence type="ECO:0000313" key="9">
    <source>
        <dbReference type="Proteomes" id="UP000243650"/>
    </source>
</evidence>
<dbReference type="SUPFAM" id="SSF56349">
    <property type="entry name" value="DNA breaking-rejoining enzymes"/>
    <property type="match status" value="1"/>
</dbReference>
<feature type="domain" description="Core-binding (CB)" evidence="7">
    <location>
        <begin position="1"/>
        <end position="89"/>
    </location>
</feature>
<dbReference type="GO" id="GO:0006310">
    <property type="term" value="P:DNA recombination"/>
    <property type="evidence" value="ECO:0007669"/>
    <property type="project" value="UniProtKB-KW"/>
</dbReference>
<reference evidence="8 9" key="1">
    <citation type="submission" date="2018-03" db="EMBL/GenBank/DDBJ databases">
        <title>Bacillus urumqiensis sp. nov., a moderately haloalkaliphilic bacterium isolated from a salt lake.</title>
        <authorList>
            <person name="Zhao B."/>
            <person name="Liao Z."/>
        </authorList>
    </citation>
    <scope>NUCLEOTIDE SEQUENCE [LARGE SCALE GENOMIC DNA]</scope>
    <source>
        <strain evidence="8 9">BZ-SZ-XJ18</strain>
    </source>
</reference>
<feature type="domain" description="Tyr recombinase" evidence="6">
    <location>
        <begin position="110"/>
        <end position="285"/>
    </location>
</feature>
<dbReference type="PROSITE" id="PS51900">
    <property type="entry name" value="CB"/>
    <property type="match status" value="1"/>
</dbReference>
<keyword evidence="2" id="KW-0229">DNA integration</keyword>
<keyword evidence="9" id="KW-1185">Reference proteome</keyword>
<dbReference type="InterPro" id="IPR050090">
    <property type="entry name" value="Tyrosine_recombinase_XerCD"/>
</dbReference>
<dbReference type="Pfam" id="PF02899">
    <property type="entry name" value="Phage_int_SAM_1"/>
    <property type="match status" value="1"/>
</dbReference>
<comment type="caution">
    <text evidence="8">The sequence shown here is derived from an EMBL/GenBank/DDBJ whole genome shotgun (WGS) entry which is preliminary data.</text>
</comment>
<dbReference type="InterPro" id="IPR004107">
    <property type="entry name" value="Integrase_SAM-like_N"/>
</dbReference>
<protein>
    <submittedName>
        <fullName evidence="8">Recombinase</fullName>
    </submittedName>
</protein>
<dbReference type="AlphaFoldDB" id="A0A2P6MHN9"/>
<dbReference type="PANTHER" id="PTHR30349:SF64">
    <property type="entry name" value="PROPHAGE INTEGRASE INTD-RELATED"/>
    <property type="match status" value="1"/>
</dbReference>
<keyword evidence="4" id="KW-0233">DNA recombination</keyword>
<evidence type="ECO:0000256" key="3">
    <source>
        <dbReference type="ARBA" id="ARBA00023125"/>
    </source>
</evidence>
<dbReference type="RefSeq" id="WP_105958908.1">
    <property type="nucleotide sequence ID" value="NZ_PVNS01000006.1"/>
</dbReference>
<dbReference type="PANTHER" id="PTHR30349">
    <property type="entry name" value="PHAGE INTEGRASE-RELATED"/>
    <property type="match status" value="1"/>
</dbReference>
<evidence type="ECO:0000256" key="5">
    <source>
        <dbReference type="PROSITE-ProRule" id="PRU01248"/>
    </source>
</evidence>
<dbReference type="Gene3D" id="1.10.443.10">
    <property type="entry name" value="Intergrase catalytic core"/>
    <property type="match status" value="1"/>
</dbReference>
<evidence type="ECO:0000256" key="1">
    <source>
        <dbReference type="ARBA" id="ARBA00008857"/>
    </source>
</evidence>
<dbReference type="Pfam" id="PF00589">
    <property type="entry name" value="Phage_integrase"/>
    <property type="match status" value="1"/>
</dbReference>
<accession>A0A2P6MHN9</accession>
<evidence type="ECO:0000313" key="8">
    <source>
        <dbReference type="EMBL" id="PRO65812.1"/>
    </source>
</evidence>
<evidence type="ECO:0000259" key="6">
    <source>
        <dbReference type="PROSITE" id="PS51898"/>
    </source>
</evidence>
<evidence type="ECO:0000259" key="7">
    <source>
        <dbReference type="PROSITE" id="PS51900"/>
    </source>
</evidence>
<name>A0A2P6MHN9_ALKUR</name>
<gene>
    <name evidence="8" type="ORF">C6I21_07900</name>
</gene>
<dbReference type="InterPro" id="IPR010998">
    <property type="entry name" value="Integrase_recombinase_N"/>
</dbReference>
<dbReference type="OrthoDB" id="9801717at2"/>
<keyword evidence="3 5" id="KW-0238">DNA-binding</keyword>
<comment type="similarity">
    <text evidence="1">Belongs to the 'phage' integrase family.</text>
</comment>
<evidence type="ECO:0000256" key="4">
    <source>
        <dbReference type="ARBA" id="ARBA00023172"/>
    </source>
</evidence>
<proteinExistence type="inferred from homology"/>
<dbReference type="InterPro" id="IPR002104">
    <property type="entry name" value="Integrase_catalytic"/>
</dbReference>
<dbReference type="GO" id="GO:0003677">
    <property type="term" value="F:DNA binding"/>
    <property type="evidence" value="ECO:0007669"/>
    <property type="project" value="UniProtKB-UniRule"/>
</dbReference>
<dbReference type="PROSITE" id="PS51898">
    <property type="entry name" value="TYR_RECOMBINASE"/>
    <property type="match status" value="1"/>
</dbReference>
<dbReference type="InterPro" id="IPR013762">
    <property type="entry name" value="Integrase-like_cat_sf"/>
</dbReference>
<dbReference type="EMBL" id="PVNS01000006">
    <property type="protein sequence ID" value="PRO65812.1"/>
    <property type="molecule type" value="Genomic_DNA"/>
</dbReference>
<dbReference type="GO" id="GO:0015074">
    <property type="term" value="P:DNA integration"/>
    <property type="evidence" value="ECO:0007669"/>
    <property type="project" value="UniProtKB-KW"/>
</dbReference>
<dbReference type="InterPro" id="IPR011010">
    <property type="entry name" value="DNA_brk_join_enz"/>
</dbReference>
<organism evidence="8 9">
    <name type="scientific">Alkalicoccus urumqiensis</name>
    <name type="common">Bacillus urumqiensis</name>
    <dbReference type="NCBI Taxonomy" id="1548213"/>
    <lineage>
        <taxon>Bacteria</taxon>
        <taxon>Bacillati</taxon>
        <taxon>Bacillota</taxon>
        <taxon>Bacilli</taxon>
        <taxon>Bacillales</taxon>
        <taxon>Bacillaceae</taxon>
        <taxon>Alkalicoccus</taxon>
    </lineage>
</organism>
<sequence length="293" mass="33809">MKLDQAKVQFLEHLKKRKRSPVTQEGYERDLAMFHRFVCIRANMEVELEDVREEDLQAYLTHLEDHRHYKPASLNRHITVLRSFFQFCLREELVPKDPSVRMLTFSIPSKERAYPGPADAEKLIQAIHHPIVRPLVELLYLTGLRISEARDLKVEDLDMERRRLYVRCGKGGKARTIPMSAELHSMLQSYLPRREAPVSPYLFSTKRAGRVAASFVNEKMHQAAADLGWKQHYSAHSLRHAFATRLLHQGEANLVHVQKLLGHTNVQTTSIYLHADMETLEDVLNKGWGGDAS</sequence>